<keyword evidence="2" id="KW-1185">Reference proteome</keyword>
<evidence type="ECO:0000313" key="2">
    <source>
        <dbReference type="Proteomes" id="UP000789405"/>
    </source>
</evidence>
<evidence type="ECO:0000313" key="1">
    <source>
        <dbReference type="EMBL" id="CAG8829423.1"/>
    </source>
</evidence>
<dbReference type="AlphaFoldDB" id="A0A9N9KG82"/>
<protein>
    <submittedName>
        <fullName evidence="1">21256_t:CDS:1</fullName>
    </submittedName>
</protein>
<organism evidence="1 2">
    <name type="scientific">Dentiscutata erythropus</name>
    <dbReference type="NCBI Taxonomy" id="1348616"/>
    <lineage>
        <taxon>Eukaryota</taxon>
        <taxon>Fungi</taxon>
        <taxon>Fungi incertae sedis</taxon>
        <taxon>Mucoromycota</taxon>
        <taxon>Glomeromycotina</taxon>
        <taxon>Glomeromycetes</taxon>
        <taxon>Diversisporales</taxon>
        <taxon>Gigasporaceae</taxon>
        <taxon>Dentiscutata</taxon>
    </lineage>
</organism>
<name>A0A9N9KG82_9GLOM</name>
<feature type="non-terminal residue" evidence="1">
    <location>
        <position position="1"/>
    </location>
</feature>
<feature type="non-terminal residue" evidence="1">
    <location>
        <position position="43"/>
    </location>
</feature>
<dbReference type="EMBL" id="CAJVPY010073157">
    <property type="protein sequence ID" value="CAG8829423.1"/>
    <property type="molecule type" value="Genomic_DNA"/>
</dbReference>
<comment type="caution">
    <text evidence="1">The sequence shown here is derived from an EMBL/GenBank/DDBJ whole genome shotgun (WGS) entry which is preliminary data.</text>
</comment>
<proteinExistence type="predicted"/>
<sequence length="43" mass="5236">EFALNLLLNQDKQMALNRRNNPTKDFYEYIQSICGRKEREIFD</sequence>
<accession>A0A9N9KG82</accession>
<dbReference type="Proteomes" id="UP000789405">
    <property type="component" value="Unassembled WGS sequence"/>
</dbReference>
<gene>
    <name evidence="1" type="ORF">DERYTH_LOCUS28680</name>
</gene>
<reference evidence="1" key="1">
    <citation type="submission" date="2021-06" db="EMBL/GenBank/DDBJ databases">
        <authorList>
            <person name="Kallberg Y."/>
            <person name="Tangrot J."/>
            <person name="Rosling A."/>
        </authorList>
    </citation>
    <scope>NUCLEOTIDE SEQUENCE</scope>
    <source>
        <strain evidence="1">MA453B</strain>
    </source>
</reference>